<dbReference type="InterPro" id="IPR047057">
    <property type="entry name" value="MerR_fam"/>
</dbReference>
<dbReference type="CDD" id="cd04788">
    <property type="entry name" value="HTH_NolA-AlbR"/>
    <property type="match status" value="1"/>
</dbReference>
<protein>
    <submittedName>
        <fullName evidence="6">MerR family transcriptional regulator</fullName>
    </submittedName>
</protein>
<dbReference type="GeneID" id="56590854"/>
<keyword evidence="2" id="KW-0805">Transcription regulation</keyword>
<reference evidence="6 7" key="1">
    <citation type="submission" date="2016-04" db="EMBL/GenBank/DDBJ databases">
        <authorList>
            <consortium name="Pathogen Informatics"/>
        </authorList>
    </citation>
    <scope>NUCLEOTIDE SEQUENCE [LARGE SCALE GENOMIC DNA]</scope>
    <source>
        <strain evidence="6 7">H044680328</strain>
    </source>
</reference>
<evidence type="ECO:0000313" key="6">
    <source>
        <dbReference type="EMBL" id="SAI69626.1"/>
    </source>
</evidence>
<dbReference type="GO" id="GO:0003700">
    <property type="term" value="F:DNA-binding transcription factor activity"/>
    <property type="evidence" value="ECO:0007669"/>
    <property type="project" value="InterPro"/>
</dbReference>
<dbReference type="SUPFAM" id="SSF46955">
    <property type="entry name" value="Putative DNA-binding domain"/>
    <property type="match status" value="1"/>
</dbReference>
<name>A0A157PGF7_9BORD</name>
<dbReference type="Proteomes" id="UP000076825">
    <property type="component" value="Chromosome 1"/>
</dbReference>
<organism evidence="6 7">
    <name type="scientific">Bordetella trematum</name>
    <dbReference type="NCBI Taxonomy" id="123899"/>
    <lineage>
        <taxon>Bacteria</taxon>
        <taxon>Pseudomonadati</taxon>
        <taxon>Pseudomonadota</taxon>
        <taxon>Betaproteobacteria</taxon>
        <taxon>Burkholderiales</taxon>
        <taxon>Alcaligenaceae</taxon>
        <taxon>Bordetella</taxon>
    </lineage>
</organism>
<dbReference type="SMART" id="SM00422">
    <property type="entry name" value="HTH_MERR"/>
    <property type="match status" value="1"/>
</dbReference>
<dbReference type="InterPro" id="IPR000551">
    <property type="entry name" value="MerR-type_HTH_dom"/>
</dbReference>
<dbReference type="GO" id="GO:0003677">
    <property type="term" value="F:DNA binding"/>
    <property type="evidence" value="ECO:0007669"/>
    <property type="project" value="UniProtKB-KW"/>
</dbReference>
<dbReference type="PROSITE" id="PS50937">
    <property type="entry name" value="HTH_MERR_2"/>
    <property type="match status" value="1"/>
</dbReference>
<evidence type="ECO:0000259" key="5">
    <source>
        <dbReference type="PROSITE" id="PS50937"/>
    </source>
</evidence>
<dbReference type="OrthoDB" id="9808480at2"/>
<dbReference type="Pfam" id="PF13411">
    <property type="entry name" value="MerR_1"/>
    <property type="match status" value="1"/>
</dbReference>
<keyword evidence="4" id="KW-0804">Transcription</keyword>
<sequence>MQLRIGELARRSGLTVRTLHHYHAIGLLVPSARADNGYRLYGRDDIARLHRIQALRRFGLPLADIGAYLDAPDMPLAGLVARQIAQLTRQIAQADRLRQRLSQLQAQLLDGVEPELGDWLTTLELMSMYERYFSQQELQRLPMYLRGPASDAPWRALVEAVRALRQAGVPADDARAGEVARRWMAQLQQDTGGDPRLLLKLDRMHAGEPAMQASIGIEPALRDYVLAAFNETRVRLFEPYLTPAEGAYLRANYATHAARWPALVGEVRDAIEAGHEPESPVGLALARRWMALFRGYAGDDPATHARFRLAMAQEPALRESSWLDETVLGFLRQSAAALTQA</sequence>
<evidence type="ECO:0000256" key="4">
    <source>
        <dbReference type="ARBA" id="ARBA00023163"/>
    </source>
</evidence>
<dbReference type="PATRIC" id="fig|123899.6.peg.1853"/>
<feature type="domain" description="HTH merR-type" evidence="5">
    <location>
        <begin position="1"/>
        <end position="71"/>
    </location>
</feature>
<keyword evidence="7" id="KW-1185">Reference proteome</keyword>
<dbReference type="eggNOG" id="COG0789">
    <property type="taxonomic scope" value="Bacteria"/>
</dbReference>
<evidence type="ECO:0000313" key="7">
    <source>
        <dbReference type="Proteomes" id="UP000076825"/>
    </source>
</evidence>
<dbReference type="AlphaFoldDB" id="A0A157PGF7"/>
<dbReference type="EMBL" id="LT546645">
    <property type="protein sequence ID" value="SAI69626.1"/>
    <property type="molecule type" value="Genomic_DNA"/>
</dbReference>
<dbReference type="Gene3D" id="1.10.1660.10">
    <property type="match status" value="1"/>
</dbReference>
<accession>A0A157PGF7</accession>
<evidence type="ECO:0000256" key="3">
    <source>
        <dbReference type="ARBA" id="ARBA00023125"/>
    </source>
</evidence>
<gene>
    <name evidence="6" type="primary">tipA</name>
    <name evidence="6" type="ORF">SAMEA3906487_01865</name>
</gene>
<dbReference type="STRING" id="123899.SAMEA3906487_01865"/>
<dbReference type="PANTHER" id="PTHR30204">
    <property type="entry name" value="REDOX-CYCLING DRUG-SENSING TRANSCRIPTIONAL ACTIVATOR SOXR"/>
    <property type="match status" value="1"/>
</dbReference>
<dbReference type="KEGG" id="btrm:SAMEA390648701865"/>
<keyword evidence="3" id="KW-0238">DNA-binding</keyword>
<dbReference type="PANTHER" id="PTHR30204:SF69">
    <property type="entry name" value="MERR-FAMILY TRANSCRIPTIONAL REGULATOR"/>
    <property type="match status" value="1"/>
</dbReference>
<dbReference type="PRINTS" id="PR00040">
    <property type="entry name" value="HTHMERR"/>
</dbReference>
<proteinExistence type="predicted"/>
<evidence type="ECO:0000256" key="2">
    <source>
        <dbReference type="ARBA" id="ARBA00023015"/>
    </source>
</evidence>
<dbReference type="InterPro" id="IPR009061">
    <property type="entry name" value="DNA-bd_dom_put_sf"/>
</dbReference>
<dbReference type="RefSeq" id="WP_063492568.1">
    <property type="nucleotide sequence ID" value="NZ_CP016340.1"/>
</dbReference>
<evidence type="ECO:0000256" key="1">
    <source>
        <dbReference type="ARBA" id="ARBA00022491"/>
    </source>
</evidence>
<keyword evidence="1" id="KW-0678">Repressor</keyword>